<dbReference type="RefSeq" id="WP_023464620.1">
    <property type="nucleotide sequence ID" value="NZ_CAADQQ010000370.1"/>
</dbReference>
<organism evidence="2 3">
    <name type="scientific">Pseudomonas aeruginosa</name>
    <dbReference type="NCBI Taxonomy" id="287"/>
    <lineage>
        <taxon>Bacteria</taxon>
        <taxon>Pseudomonadati</taxon>
        <taxon>Pseudomonadota</taxon>
        <taxon>Gammaproteobacteria</taxon>
        <taxon>Pseudomonadales</taxon>
        <taxon>Pseudomonadaceae</taxon>
        <taxon>Pseudomonas</taxon>
    </lineage>
</organism>
<name>A0A241XKH8_PSEAI</name>
<dbReference type="Proteomes" id="UP000194857">
    <property type="component" value="Unassembled WGS sequence"/>
</dbReference>
<sequence length="842" mass="88530">MASRSLGTLTLDLIAKVGGFVAGMDAAERRSEKWRKEVEKNAAKVGAAIGAATAAGITALAALTVSTVRNANEIANLASVANASTTEFQKYAAGAKLVGIEQEKLADIFKDVNDKVGDFLNTGGGALADFFENVAPKVGVTADQFRNLSGPQALGLYVSSLEKAKVSQSDMTFYLEAIASDATALLPLLRNNAEGFKTFGDAAQAAGAILDEKTIKSANELQAATWLVEQSASGLKNQLSTALIPILSDLADSIFDVTKEGTAMMSVGEFVADSFRWIAKTAIGAVAAFELVGKSIAGAAATAKAGFEGVTWLELASGPAGLAKRLAQNWDGIKASAGVAAEDLSNTVAKYAGIMDSIDRAGTGGTNGQVAKLAETLASLREQANKPGAFKALTKEQKEAGKEAEAAAKKLQSAYETVEQSYQRQIALINTEVDKRKDATELAKLQFEIESGKLVGINAEQQKRLNVLAEELDRLKQLKQANEDAAKAQAFRATLNESNATARAGFAIELAGSGSGDKLRERLRADLEIQQDYNKQLADLQKQFNSAEISKELYDQETDMLRQALAERLEIQHEYYAAQDEAQSNWLDGVTSAWENYRDTATDYQQQAADFTTQTLDGLTSAVGDGIASMIMDGESLADVFKNIAQTMATSIINALAQMAAQWLVYQAVQLVSGKAAQASAASTLIANAQATAFQAQLAAFASTAAIPIVGPLLAPAAAATAAGITAPMVAGVAASALAGMAHDGIDAVPETGTWLLQKGERVTTAETSAKLDKTLDDVRSNQSGGGAPTINLIEDRSRAGQVNTRRQDDQYIIDVVVADLFGDGRTSKAIGSSFGMRRSGT</sequence>
<comment type="caution">
    <text evidence="2">The sequence shown here is derived from an EMBL/GenBank/DDBJ whole genome shotgun (WGS) entry which is preliminary data.</text>
</comment>
<protein>
    <submittedName>
        <fullName evidence="2">Phage tail tape measure protein</fullName>
    </submittedName>
</protein>
<evidence type="ECO:0000313" key="2">
    <source>
        <dbReference type="EMBL" id="OTI57604.1"/>
    </source>
</evidence>
<evidence type="ECO:0000313" key="3">
    <source>
        <dbReference type="Proteomes" id="UP000194857"/>
    </source>
</evidence>
<dbReference type="EMBL" id="NFFZ01000016">
    <property type="protein sequence ID" value="OTI57604.1"/>
    <property type="molecule type" value="Genomic_DNA"/>
</dbReference>
<dbReference type="Pfam" id="PF09718">
    <property type="entry name" value="Tape_meas_lam_C"/>
    <property type="match status" value="1"/>
</dbReference>
<gene>
    <name evidence="2" type="ORF">CAZ10_25600</name>
</gene>
<feature type="domain" description="Bacteriophage tail tape measure C-terminal" evidence="1">
    <location>
        <begin position="585"/>
        <end position="670"/>
    </location>
</feature>
<reference evidence="2 3" key="1">
    <citation type="submission" date="2017-05" db="EMBL/GenBank/DDBJ databases">
        <authorList>
            <person name="Song R."/>
            <person name="Chenine A.L."/>
            <person name="Ruprecht R.M."/>
        </authorList>
    </citation>
    <scope>NUCLEOTIDE SEQUENCE [LARGE SCALE GENOMIC DNA]</scope>
    <source>
        <strain evidence="2 3">S567_C10_BS</strain>
    </source>
</reference>
<dbReference type="InterPro" id="IPR006431">
    <property type="entry name" value="Phage_tape_meas_C"/>
</dbReference>
<evidence type="ECO:0000259" key="1">
    <source>
        <dbReference type="Pfam" id="PF09718"/>
    </source>
</evidence>
<accession>A0A241XKH8</accession>
<dbReference type="AlphaFoldDB" id="A0A241XKH8"/>
<dbReference type="NCBIfam" id="TIGR01541">
    <property type="entry name" value="tape_meas_lam_C"/>
    <property type="match status" value="1"/>
</dbReference>
<proteinExistence type="predicted"/>